<evidence type="ECO:0000256" key="12">
    <source>
        <dbReference type="RuleBase" id="RU003862"/>
    </source>
</evidence>
<dbReference type="GO" id="GO:0004489">
    <property type="term" value="F:methylenetetrahydrofolate reductase [NAD(P)H] activity"/>
    <property type="evidence" value="ECO:0007669"/>
    <property type="project" value="UniProtKB-EC"/>
</dbReference>
<evidence type="ECO:0000256" key="8">
    <source>
        <dbReference type="ARBA" id="ARBA00023027"/>
    </source>
</evidence>
<dbReference type="PANTHER" id="PTHR45754">
    <property type="entry name" value="METHYLENETETRAHYDROFOLATE REDUCTASE"/>
    <property type="match status" value="1"/>
</dbReference>
<dbReference type="Gene3D" id="3.20.20.220">
    <property type="match status" value="1"/>
</dbReference>
<keyword evidence="6 12" id="KW-0274">FAD</keyword>
<comment type="pathway">
    <text evidence="2 12">One-carbon metabolism; tetrahydrofolate interconversion.</text>
</comment>
<dbReference type="EMBL" id="CP136864">
    <property type="protein sequence ID" value="WOJ92375.1"/>
    <property type="molecule type" value="Genomic_DNA"/>
</dbReference>
<evidence type="ECO:0000256" key="7">
    <source>
        <dbReference type="ARBA" id="ARBA00023002"/>
    </source>
</evidence>
<protein>
    <recommendedName>
        <fullName evidence="12">Methylenetetrahydrofolate reductase</fullName>
        <ecNumber evidence="12">1.5.1.54</ecNumber>
    </recommendedName>
</protein>
<dbReference type="InterPro" id="IPR003171">
    <property type="entry name" value="Mehydrof_redctse-like"/>
</dbReference>
<keyword evidence="7 12" id="KW-0560">Oxidoreductase</keyword>
<gene>
    <name evidence="13" type="primary">metF</name>
    <name evidence="13" type="ORF">R0135_11325</name>
</gene>
<keyword evidence="5 12" id="KW-0285">Flavoprotein</keyword>
<dbReference type="SUPFAM" id="SSF51730">
    <property type="entry name" value="FAD-linked oxidoreductase"/>
    <property type="match status" value="1"/>
</dbReference>
<name>A0ABZ0HZU9_9GAMM</name>
<evidence type="ECO:0000256" key="4">
    <source>
        <dbReference type="ARBA" id="ARBA00022605"/>
    </source>
</evidence>
<evidence type="ECO:0000313" key="13">
    <source>
        <dbReference type="EMBL" id="WOJ92375.1"/>
    </source>
</evidence>
<evidence type="ECO:0000313" key="14">
    <source>
        <dbReference type="Proteomes" id="UP001626537"/>
    </source>
</evidence>
<dbReference type="InterPro" id="IPR029041">
    <property type="entry name" value="FAD-linked_oxidoreductase-like"/>
</dbReference>
<keyword evidence="14" id="KW-1185">Reference proteome</keyword>
<accession>A0ABZ0HZU9</accession>
<dbReference type="Proteomes" id="UP001626537">
    <property type="component" value="Chromosome"/>
</dbReference>
<comment type="pathway">
    <text evidence="10">Amino-acid biosynthesis; L-methionine biosynthesis via de novo pathway.</text>
</comment>
<comment type="similarity">
    <text evidence="3 12">Belongs to the methylenetetrahydrofolate reductase family.</text>
</comment>
<dbReference type="PANTHER" id="PTHR45754:SF3">
    <property type="entry name" value="METHYLENETETRAHYDROFOLATE REDUCTASE (NADPH)"/>
    <property type="match status" value="1"/>
</dbReference>
<reference evidence="13 14" key="1">
    <citation type="submission" date="2023-10" db="EMBL/GenBank/DDBJ databases">
        <title>Two novel species belonging to the OM43/NOR5 clade.</title>
        <authorList>
            <person name="Park M."/>
        </authorList>
    </citation>
    <scope>NUCLEOTIDE SEQUENCE [LARGE SCALE GENOMIC DNA]</scope>
    <source>
        <strain evidence="13 14">IMCC43200</strain>
    </source>
</reference>
<evidence type="ECO:0000256" key="5">
    <source>
        <dbReference type="ARBA" id="ARBA00022630"/>
    </source>
</evidence>
<evidence type="ECO:0000256" key="1">
    <source>
        <dbReference type="ARBA" id="ARBA00001974"/>
    </source>
</evidence>
<evidence type="ECO:0000256" key="6">
    <source>
        <dbReference type="ARBA" id="ARBA00022827"/>
    </source>
</evidence>
<comment type="cofactor">
    <cofactor evidence="1 12">
        <name>FAD</name>
        <dbReference type="ChEBI" id="CHEBI:57692"/>
    </cofactor>
</comment>
<keyword evidence="4" id="KW-0028">Amino-acid biosynthesis</keyword>
<dbReference type="NCBIfam" id="TIGR00676">
    <property type="entry name" value="fadh2"/>
    <property type="match status" value="1"/>
</dbReference>
<proteinExistence type="inferred from homology"/>
<organism evidence="13 14">
    <name type="scientific">Congregibacter variabilis</name>
    <dbReference type="NCBI Taxonomy" id="3081200"/>
    <lineage>
        <taxon>Bacteria</taxon>
        <taxon>Pseudomonadati</taxon>
        <taxon>Pseudomonadota</taxon>
        <taxon>Gammaproteobacteria</taxon>
        <taxon>Cellvibrionales</taxon>
        <taxon>Halieaceae</taxon>
        <taxon>Congregibacter</taxon>
    </lineage>
</organism>
<dbReference type="Pfam" id="PF02219">
    <property type="entry name" value="MTHFR"/>
    <property type="match status" value="1"/>
</dbReference>
<evidence type="ECO:0000256" key="3">
    <source>
        <dbReference type="ARBA" id="ARBA00006743"/>
    </source>
</evidence>
<evidence type="ECO:0000256" key="9">
    <source>
        <dbReference type="ARBA" id="ARBA00023167"/>
    </source>
</evidence>
<evidence type="ECO:0000256" key="10">
    <source>
        <dbReference type="ARBA" id="ARBA00034478"/>
    </source>
</evidence>
<comment type="catalytic activity">
    <reaction evidence="11">
        <text>(6S)-5-methyl-5,6,7,8-tetrahydrofolate + NAD(+) = (6R)-5,10-methylene-5,6,7,8-tetrahydrofolate + NADH + H(+)</text>
        <dbReference type="Rhea" id="RHEA:19821"/>
        <dbReference type="ChEBI" id="CHEBI:15378"/>
        <dbReference type="ChEBI" id="CHEBI:15636"/>
        <dbReference type="ChEBI" id="CHEBI:18608"/>
        <dbReference type="ChEBI" id="CHEBI:57540"/>
        <dbReference type="ChEBI" id="CHEBI:57945"/>
        <dbReference type="EC" id="1.5.1.54"/>
    </reaction>
    <physiologicalReaction direction="right-to-left" evidence="11">
        <dbReference type="Rhea" id="RHEA:19823"/>
    </physiologicalReaction>
</comment>
<dbReference type="RefSeq" id="WP_407346970.1">
    <property type="nucleotide sequence ID" value="NZ_CP136864.1"/>
</dbReference>
<dbReference type="EC" id="1.5.1.54" evidence="12"/>
<sequence length="278" mass="30342">MSKSAAISFEYFPAKTDAGREKLLNVTTPELQAIGPEFFSVTYGAGGSTRDNTRGIVEGLNAQGLSVAPHLSFGLDDEATIGALLEDYKAAGINRLVALRGDLPSGAGGGARLVYANELVAFIRERTGDHFHIEVAAYPEIHPQAESYESDVRYLKGKFDAGADSAITQYFYNVEAYFYFLDRCAALGIDKPIYAGIMPITNYANLARFSRNCGAEIPRWISKRLEGFADDQESIRAFGIDVVTQLCQTLLESGAPGIHFYTMNQTQPTLQICRNLGL</sequence>
<evidence type="ECO:0000256" key="2">
    <source>
        <dbReference type="ARBA" id="ARBA00004777"/>
    </source>
</evidence>
<evidence type="ECO:0000256" key="11">
    <source>
        <dbReference type="ARBA" id="ARBA00048628"/>
    </source>
</evidence>
<keyword evidence="8" id="KW-0520">NAD</keyword>
<dbReference type="InterPro" id="IPR004620">
    <property type="entry name" value="MTHF_reductase_bac"/>
</dbReference>
<dbReference type="CDD" id="cd00537">
    <property type="entry name" value="MTHFR"/>
    <property type="match status" value="1"/>
</dbReference>
<keyword evidence="9" id="KW-0486">Methionine biosynthesis</keyword>